<accession>A0A1F5NRV7</accession>
<reference evidence="1 2" key="1">
    <citation type="journal article" date="2016" name="Nat. Commun.">
        <title>Thousands of microbial genomes shed light on interconnected biogeochemical processes in an aquifer system.</title>
        <authorList>
            <person name="Anantharaman K."/>
            <person name="Brown C.T."/>
            <person name="Hug L.A."/>
            <person name="Sharon I."/>
            <person name="Castelle C.J."/>
            <person name="Probst A.J."/>
            <person name="Thomas B.C."/>
            <person name="Singh A."/>
            <person name="Wilkins M.J."/>
            <person name="Karaoz U."/>
            <person name="Brodie E.L."/>
            <person name="Williams K.H."/>
            <person name="Hubbard S.S."/>
            <person name="Banfield J.F."/>
        </authorList>
    </citation>
    <scope>NUCLEOTIDE SEQUENCE [LARGE SCALE GENOMIC DNA]</scope>
</reference>
<organism evidence="1 2">
    <name type="scientific">Candidatus Doudnabacteria bacterium RIFCSPHIGHO2_01_FULL_43_23</name>
    <dbReference type="NCBI Taxonomy" id="1817822"/>
    <lineage>
        <taxon>Bacteria</taxon>
        <taxon>Candidatus Doudnaibacteriota</taxon>
    </lineage>
</organism>
<name>A0A1F5NRV7_9BACT</name>
<evidence type="ECO:0000313" key="1">
    <source>
        <dbReference type="EMBL" id="OGE80368.1"/>
    </source>
</evidence>
<gene>
    <name evidence="1" type="ORF">A2826_02840</name>
</gene>
<proteinExistence type="predicted"/>
<sequence length="1264" mass="128301">MNTPYSASTLHKVFAFGLAVSLVVWTFGVLLVIPAAAVDAHPNGTLVLSGSTVFKMMDGQRMGFPTANTFLSHGYDWDQIVPANSADLALPQGANVMFADGSLVNDNGTIFMVSEGQKRGFTTASVFTGLGYSFANALTGDLSGVTTGANIDNTSAAHPAGTLVNNNGTIWQVTTSGRAGIPTMAVFDSWGFDFANAVPANAADLTLVAGANLGYRIGSVVNDGGTVWAITSDTAKQGFPTASCFLDSGYSWSALVVGSTAGFTAGANLCIGGDTPPPPTSTGTLTVSLASDTPASGVAIKNAARVPFTKVNLTATGGDVVIDSWVVERGGVAQDSSLASLDIIDLSTNATINNTAKTLNAQHQANFTDDLTIPNGTTKSVMLAANIAAAPGAGELPVLSLRSVTLKGGSVNGSFPISGNSMTINTTITIGTATVSRGAYTNASSSTLEVGKTAYTFFSFKVVAGSVEDVTFSQVKVYQQGSASLANDLVNIKLYHDGTFLTDGVVDGNYVNFNIPPQVIAKGQTGEYLVKADVAGGSARTIKLSIWRFTDVYVKGNTYNSGITPTVSGTGAGSTNPVLTDNEFTISTGTLRVGRSNTVGAENIGVGNDQVLGAFEFEAKGEAIEITALTLTVASSGTGTIEDALQSVKLVDANGTTVAGPTDVTNNALTIALSDTFTVPVGVNHYRVLGNLITNGGWATNDTITMSFTPSTAITATGETTGQSVTPSPASSITASQQTIKAAGLTVTKNSTPTDKSVIVNSTGVLIGSWTFDASNSGEDVRVTSIAIRASTTGKVNALTLKADDVAQSPVNDAPTASANTTSTFALSDPIVITKGSSKKIDLYGNIGSNGNAGEVDAWGITSEAGVTATGVTTGNTITETVTVHYGALITFAAAGTLTVNADASTPASRLVVHGTNGVVLSEIRLKATNESINITQLQVNAVDGALTGTAAGTFAQIEKLFLKREGVIIGNVSGYNLAAADTQINLGTGDLNIPEGTTGIKLTLLGDIVDIGTNQPGTANADVKVGLRGKNGFTAKGSSSNTAATITYTDSTGSAIILHKAVPSVVTETPGSTTLSASGALHRTSISAVGNTVGIFRTAYTTATSSGLTLTNLYTKLTSCGSCGGITNGSQLSATDADGDYLVDSIETWNLAVASAQSHGKNYLAISSGSTAVVDLFATVSGIVSGSTVSTSLLGDTATTTGDVGGSATAAYNVNNQGNFVWSDLNLDDSQAASSLTSKQWYNGYLVSGLGGAATTTAITVSN</sequence>
<dbReference type="Proteomes" id="UP000177912">
    <property type="component" value="Unassembled WGS sequence"/>
</dbReference>
<protein>
    <submittedName>
        <fullName evidence="1">Uncharacterized protein</fullName>
    </submittedName>
</protein>
<comment type="caution">
    <text evidence="1">The sequence shown here is derived from an EMBL/GenBank/DDBJ whole genome shotgun (WGS) entry which is preliminary data.</text>
</comment>
<dbReference type="AlphaFoldDB" id="A0A1F5NRV7"/>
<dbReference type="STRING" id="1817822.A2826_02840"/>
<dbReference type="EMBL" id="MFEI01000034">
    <property type="protein sequence ID" value="OGE80368.1"/>
    <property type="molecule type" value="Genomic_DNA"/>
</dbReference>
<evidence type="ECO:0000313" key="2">
    <source>
        <dbReference type="Proteomes" id="UP000177912"/>
    </source>
</evidence>